<feature type="region of interest" description="Disordered" evidence="1">
    <location>
        <begin position="1"/>
        <end position="52"/>
    </location>
</feature>
<dbReference type="Proteomes" id="UP001281003">
    <property type="component" value="Unassembled WGS sequence"/>
</dbReference>
<reference evidence="2" key="2">
    <citation type="submission" date="2023-07" db="EMBL/GenBank/DDBJ databases">
        <authorList>
            <consortium name="Lawrence Berkeley National Laboratory"/>
            <person name="Haridas S."/>
            <person name="Hensen N."/>
            <person name="Bonometti L."/>
            <person name="Westerberg I."/>
            <person name="Brannstrom I.O."/>
            <person name="Guillou S."/>
            <person name="Cros-Aarteil S."/>
            <person name="Calhoun S."/>
            <person name="Kuo A."/>
            <person name="Mondo S."/>
            <person name="Pangilinan J."/>
            <person name="Riley R."/>
            <person name="LaButti K."/>
            <person name="Andreopoulos B."/>
            <person name="Lipzen A."/>
            <person name="Chen C."/>
            <person name="Yanf M."/>
            <person name="Daum C."/>
            <person name="Ng V."/>
            <person name="Clum A."/>
            <person name="Steindorff A."/>
            <person name="Ohm R."/>
            <person name="Martin F."/>
            <person name="Silar P."/>
            <person name="Natvig D."/>
            <person name="Lalanne C."/>
            <person name="Gautier V."/>
            <person name="Ament-velasquez S.L."/>
            <person name="Kruys A."/>
            <person name="Hutchinson M.I."/>
            <person name="Powell A.J."/>
            <person name="Barry K."/>
            <person name="Miller A.N."/>
            <person name="Grigoriev I.V."/>
            <person name="Debuchy R."/>
            <person name="Gladieux P."/>
            <person name="Thoren M.H."/>
            <person name="Johannesson H."/>
        </authorList>
    </citation>
    <scope>NUCLEOTIDE SEQUENCE</scope>
    <source>
        <strain evidence="2">FGSC 1904</strain>
    </source>
</reference>
<feature type="compositionally biased region" description="Basic and acidic residues" evidence="1">
    <location>
        <begin position="26"/>
        <end position="36"/>
    </location>
</feature>
<proteinExistence type="predicted"/>
<sequence>MGSALSKRGSSKKSSGQSSSKSSKRSGKEPAKEPHVKVPKQSAAGISSSKNLKGEPQKEEYIIKLGLICKLSLDSSRDEPHCTWHNRFAYRWTSVDEAFLRNPDNAHIAKMIRERAHELEDNGMFELRGVFCLAPQAAIDALNLYIKKTDTALSFKPTRTGNLGTLMEQLEQGKLRNVEFLPAPSSD</sequence>
<name>A0AAE0UE25_SORBR</name>
<reference evidence="2" key="1">
    <citation type="journal article" date="2023" name="Mol. Phylogenet. Evol.">
        <title>Genome-scale phylogeny and comparative genomics of the fungal order Sordariales.</title>
        <authorList>
            <person name="Hensen N."/>
            <person name="Bonometti L."/>
            <person name="Westerberg I."/>
            <person name="Brannstrom I.O."/>
            <person name="Guillou S."/>
            <person name="Cros-Aarteil S."/>
            <person name="Calhoun S."/>
            <person name="Haridas S."/>
            <person name="Kuo A."/>
            <person name="Mondo S."/>
            <person name="Pangilinan J."/>
            <person name="Riley R."/>
            <person name="LaButti K."/>
            <person name="Andreopoulos B."/>
            <person name="Lipzen A."/>
            <person name="Chen C."/>
            <person name="Yan M."/>
            <person name="Daum C."/>
            <person name="Ng V."/>
            <person name="Clum A."/>
            <person name="Steindorff A."/>
            <person name="Ohm R.A."/>
            <person name="Martin F."/>
            <person name="Silar P."/>
            <person name="Natvig D.O."/>
            <person name="Lalanne C."/>
            <person name="Gautier V."/>
            <person name="Ament-Velasquez S.L."/>
            <person name="Kruys A."/>
            <person name="Hutchinson M.I."/>
            <person name="Powell A.J."/>
            <person name="Barry K."/>
            <person name="Miller A.N."/>
            <person name="Grigoriev I.V."/>
            <person name="Debuchy R."/>
            <person name="Gladieux P."/>
            <person name="Hiltunen Thoren M."/>
            <person name="Johannesson H."/>
        </authorList>
    </citation>
    <scope>NUCLEOTIDE SEQUENCE</scope>
    <source>
        <strain evidence="2">FGSC 1904</strain>
    </source>
</reference>
<evidence type="ECO:0000313" key="3">
    <source>
        <dbReference type="Proteomes" id="UP001281003"/>
    </source>
</evidence>
<comment type="caution">
    <text evidence="2">The sequence shown here is derived from an EMBL/GenBank/DDBJ whole genome shotgun (WGS) entry which is preliminary data.</text>
</comment>
<protein>
    <submittedName>
        <fullName evidence="2">Uncharacterized protein</fullName>
    </submittedName>
</protein>
<evidence type="ECO:0000256" key="1">
    <source>
        <dbReference type="SAM" id="MobiDB-lite"/>
    </source>
</evidence>
<dbReference type="EMBL" id="JAUTDP010000003">
    <property type="protein sequence ID" value="KAK3400673.1"/>
    <property type="molecule type" value="Genomic_DNA"/>
</dbReference>
<dbReference type="AlphaFoldDB" id="A0AAE0UE25"/>
<feature type="compositionally biased region" description="Low complexity" evidence="1">
    <location>
        <begin position="1"/>
        <end position="21"/>
    </location>
</feature>
<evidence type="ECO:0000313" key="2">
    <source>
        <dbReference type="EMBL" id="KAK3400673.1"/>
    </source>
</evidence>
<keyword evidence="3" id="KW-1185">Reference proteome</keyword>
<gene>
    <name evidence="2" type="ORF">B0T20DRAFT_405031</name>
</gene>
<accession>A0AAE0UE25</accession>
<organism evidence="2 3">
    <name type="scientific">Sordaria brevicollis</name>
    <dbReference type="NCBI Taxonomy" id="83679"/>
    <lineage>
        <taxon>Eukaryota</taxon>
        <taxon>Fungi</taxon>
        <taxon>Dikarya</taxon>
        <taxon>Ascomycota</taxon>
        <taxon>Pezizomycotina</taxon>
        <taxon>Sordariomycetes</taxon>
        <taxon>Sordariomycetidae</taxon>
        <taxon>Sordariales</taxon>
        <taxon>Sordariaceae</taxon>
        <taxon>Sordaria</taxon>
    </lineage>
</organism>